<comment type="caution">
    <text evidence="1">The sequence shown here is derived from an EMBL/GenBank/DDBJ whole genome shotgun (WGS) entry which is preliminary data.</text>
</comment>
<sequence>MGVTHRTHVSYIDRTRAYYAALGYERPYQYAHHTDAPFARLARPLSECRAALVTTTSPWNDDPAALPKPFERSGVWAGDASSVPERLLTENRSWDKESTHTRDVQSFLPIGHLKAHAEAGRIADAGPRFYGVPTEYSQSRTLREDAPAIEAMCREDRVDVVLLAAL</sequence>
<evidence type="ECO:0008006" key="3">
    <source>
        <dbReference type="Google" id="ProtNLM"/>
    </source>
</evidence>
<name>A0A7W8HJP6_9BURK</name>
<reference evidence="1 2" key="1">
    <citation type="submission" date="2020-08" db="EMBL/GenBank/DDBJ databases">
        <title>Genomic Encyclopedia of Type Strains, Phase IV (KMG-IV): sequencing the most valuable type-strain genomes for metagenomic binning, comparative biology and taxonomic classification.</title>
        <authorList>
            <person name="Goeker M."/>
        </authorList>
    </citation>
    <scope>NUCLEOTIDE SEQUENCE [LARGE SCALE GENOMIC DNA]</scope>
    <source>
        <strain evidence="1 2">DSM 29781</strain>
    </source>
</reference>
<dbReference type="AlphaFoldDB" id="A0A7W8HJP6"/>
<keyword evidence="2" id="KW-1185">Reference proteome</keyword>
<accession>A0A7W8HJP6</accession>
<evidence type="ECO:0000313" key="1">
    <source>
        <dbReference type="EMBL" id="MBB5273319.1"/>
    </source>
</evidence>
<evidence type="ECO:0000313" key="2">
    <source>
        <dbReference type="Proteomes" id="UP000532440"/>
    </source>
</evidence>
<protein>
    <recommendedName>
        <fullName evidence="3">Glycine reductase</fullName>
    </recommendedName>
</protein>
<gene>
    <name evidence="1" type="ORF">HNQ70_003347</name>
</gene>
<dbReference type="Proteomes" id="UP000532440">
    <property type="component" value="Unassembled WGS sequence"/>
</dbReference>
<dbReference type="RefSeq" id="WP_183969749.1">
    <property type="nucleotide sequence ID" value="NZ_BAABEW010000024.1"/>
</dbReference>
<dbReference type="EMBL" id="JACHGB010000006">
    <property type="protein sequence ID" value="MBB5273319.1"/>
    <property type="molecule type" value="Genomic_DNA"/>
</dbReference>
<proteinExistence type="predicted"/>
<organism evidence="1 2">
    <name type="scientific">Quisquiliibacterium transsilvanicum</name>
    <dbReference type="NCBI Taxonomy" id="1549638"/>
    <lineage>
        <taxon>Bacteria</taxon>
        <taxon>Pseudomonadati</taxon>
        <taxon>Pseudomonadota</taxon>
        <taxon>Betaproteobacteria</taxon>
        <taxon>Burkholderiales</taxon>
        <taxon>Burkholderiaceae</taxon>
        <taxon>Quisquiliibacterium</taxon>
    </lineage>
</organism>